<keyword evidence="2" id="KW-0732">Signal</keyword>
<gene>
    <name evidence="3" type="ORF">WICPIJ_002446</name>
</gene>
<sequence>MQPNVQVLVLLYTFSQVLFCEPSGEDGVSDSFHGQASLQSAISLSQILDDLIDSRRWSRLAAAKIEALAFKVALIPALEMEMVCCSMTSWMAVLSLSSILSNSSIQQIPLSASTKAPPSKTISSVTGSLNTAAVKPTPEEPRPTLTNGFEPRVGNREKDPRDIDQITWVHRSDQFTVDLDIDGSWDMPRWDLGG</sequence>
<reference evidence="3" key="1">
    <citation type="journal article" date="2021" name="Open Biol.">
        <title>Shared evolutionary footprints suggest mitochondrial oxidative damage underlies multiple complex I losses in fungi.</title>
        <authorList>
            <person name="Schikora-Tamarit M.A."/>
            <person name="Marcet-Houben M."/>
            <person name="Nosek J."/>
            <person name="Gabaldon T."/>
        </authorList>
    </citation>
    <scope>NUCLEOTIDE SEQUENCE</scope>
    <source>
        <strain evidence="3">CBS2887</strain>
    </source>
</reference>
<feature type="region of interest" description="Disordered" evidence="1">
    <location>
        <begin position="113"/>
        <end position="158"/>
    </location>
</feature>
<feature type="signal peptide" evidence="2">
    <location>
        <begin position="1"/>
        <end position="19"/>
    </location>
</feature>
<name>A0A9P8Q9M8_WICPI</name>
<evidence type="ECO:0000313" key="3">
    <source>
        <dbReference type="EMBL" id="KAH3686578.1"/>
    </source>
</evidence>
<dbReference type="OrthoDB" id="6819366at2759"/>
<evidence type="ECO:0000256" key="2">
    <source>
        <dbReference type="SAM" id="SignalP"/>
    </source>
</evidence>
<feature type="chain" id="PRO_5040202241" evidence="2">
    <location>
        <begin position="20"/>
        <end position="194"/>
    </location>
</feature>
<protein>
    <submittedName>
        <fullName evidence="3">Uncharacterized protein</fullName>
    </submittedName>
</protein>
<feature type="compositionally biased region" description="Polar residues" evidence="1">
    <location>
        <begin position="113"/>
        <end position="131"/>
    </location>
</feature>
<dbReference type="AlphaFoldDB" id="A0A9P8Q9M8"/>
<evidence type="ECO:0000313" key="4">
    <source>
        <dbReference type="Proteomes" id="UP000774326"/>
    </source>
</evidence>
<organism evidence="3 4">
    <name type="scientific">Wickerhamomyces pijperi</name>
    <name type="common">Yeast</name>
    <name type="synonym">Pichia pijperi</name>
    <dbReference type="NCBI Taxonomy" id="599730"/>
    <lineage>
        <taxon>Eukaryota</taxon>
        <taxon>Fungi</taxon>
        <taxon>Dikarya</taxon>
        <taxon>Ascomycota</taxon>
        <taxon>Saccharomycotina</taxon>
        <taxon>Saccharomycetes</taxon>
        <taxon>Phaffomycetales</taxon>
        <taxon>Wickerhamomycetaceae</taxon>
        <taxon>Wickerhamomyces</taxon>
    </lineage>
</organism>
<dbReference type="EMBL" id="JAEUBG010001316">
    <property type="protein sequence ID" value="KAH3686578.1"/>
    <property type="molecule type" value="Genomic_DNA"/>
</dbReference>
<dbReference type="Proteomes" id="UP000774326">
    <property type="component" value="Unassembled WGS sequence"/>
</dbReference>
<comment type="caution">
    <text evidence="3">The sequence shown here is derived from an EMBL/GenBank/DDBJ whole genome shotgun (WGS) entry which is preliminary data.</text>
</comment>
<keyword evidence="4" id="KW-1185">Reference proteome</keyword>
<proteinExistence type="predicted"/>
<evidence type="ECO:0000256" key="1">
    <source>
        <dbReference type="SAM" id="MobiDB-lite"/>
    </source>
</evidence>
<accession>A0A9P8Q9M8</accession>
<reference evidence="3" key="2">
    <citation type="submission" date="2021-01" db="EMBL/GenBank/DDBJ databases">
        <authorList>
            <person name="Schikora-Tamarit M.A."/>
        </authorList>
    </citation>
    <scope>NUCLEOTIDE SEQUENCE</scope>
    <source>
        <strain evidence="3">CBS2887</strain>
    </source>
</reference>